<gene>
    <name evidence="3" type="ORF">METZ01_LOCUS247421</name>
</gene>
<dbReference type="PANTHER" id="PTHR43586:SF8">
    <property type="entry name" value="CYSTEINE DESULFURASE 1, CHLOROPLASTIC"/>
    <property type="match status" value="1"/>
</dbReference>
<reference evidence="3" key="1">
    <citation type="submission" date="2018-05" db="EMBL/GenBank/DDBJ databases">
        <authorList>
            <person name="Lanie J.A."/>
            <person name="Ng W.-L."/>
            <person name="Kazmierczak K.M."/>
            <person name="Andrzejewski T.M."/>
            <person name="Davidsen T.M."/>
            <person name="Wayne K.J."/>
            <person name="Tettelin H."/>
            <person name="Glass J.I."/>
            <person name="Rusch D."/>
            <person name="Podicherti R."/>
            <person name="Tsui H.-C.T."/>
            <person name="Winkler M.E."/>
        </authorList>
    </citation>
    <scope>NUCLEOTIDE SEQUENCE</scope>
</reference>
<dbReference type="InterPro" id="IPR015422">
    <property type="entry name" value="PyrdxlP-dep_Trfase_small"/>
</dbReference>
<evidence type="ECO:0000256" key="1">
    <source>
        <dbReference type="ARBA" id="ARBA00022898"/>
    </source>
</evidence>
<accession>A0A382I5S6</accession>
<dbReference type="InterPro" id="IPR000192">
    <property type="entry name" value="Aminotrans_V_dom"/>
</dbReference>
<dbReference type="InterPro" id="IPR015424">
    <property type="entry name" value="PyrdxlP-dep_Trfase"/>
</dbReference>
<dbReference type="PANTHER" id="PTHR43586">
    <property type="entry name" value="CYSTEINE DESULFURASE"/>
    <property type="match status" value="1"/>
</dbReference>
<evidence type="ECO:0000313" key="3">
    <source>
        <dbReference type="EMBL" id="SVB94567.1"/>
    </source>
</evidence>
<feature type="domain" description="Aminotransferase class V" evidence="2">
    <location>
        <begin position="1"/>
        <end position="110"/>
    </location>
</feature>
<name>A0A382I5S6_9ZZZZ</name>
<sequence length="122" mass="13957">GFSAAIDFLKSLDMKKIFSYEFELHHHTLEQLKYINDVKIYGNSKNKGSLISFNIEGLHHNDVALLLNQKNIAIRSGHHCAQPLMKRLNINGSARVSFGVYNNKEDADHFVESIKDIKNFIK</sequence>
<protein>
    <recommendedName>
        <fullName evidence="2">Aminotransferase class V domain-containing protein</fullName>
    </recommendedName>
</protein>
<dbReference type="Pfam" id="PF00266">
    <property type="entry name" value="Aminotran_5"/>
    <property type="match status" value="1"/>
</dbReference>
<dbReference type="AlphaFoldDB" id="A0A382I5S6"/>
<organism evidence="3">
    <name type="scientific">marine metagenome</name>
    <dbReference type="NCBI Taxonomy" id="408172"/>
    <lineage>
        <taxon>unclassified sequences</taxon>
        <taxon>metagenomes</taxon>
        <taxon>ecological metagenomes</taxon>
    </lineage>
</organism>
<keyword evidence="1" id="KW-0663">Pyridoxal phosphate</keyword>
<dbReference type="Gene3D" id="3.90.1150.10">
    <property type="entry name" value="Aspartate Aminotransferase, domain 1"/>
    <property type="match status" value="1"/>
</dbReference>
<dbReference type="SUPFAM" id="SSF53383">
    <property type="entry name" value="PLP-dependent transferases"/>
    <property type="match status" value="1"/>
</dbReference>
<evidence type="ECO:0000259" key="2">
    <source>
        <dbReference type="Pfam" id="PF00266"/>
    </source>
</evidence>
<dbReference type="EMBL" id="UINC01065180">
    <property type="protein sequence ID" value="SVB94567.1"/>
    <property type="molecule type" value="Genomic_DNA"/>
</dbReference>
<feature type="non-terminal residue" evidence="3">
    <location>
        <position position="1"/>
    </location>
</feature>
<proteinExistence type="predicted"/>